<dbReference type="Gene3D" id="3.30.300.30">
    <property type="match status" value="1"/>
</dbReference>
<dbReference type="GO" id="GO:0004321">
    <property type="term" value="F:fatty-acyl-CoA synthase activity"/>
    <property type="evidence" value="ECO:0007669"/>
    <property type="project" value="TreeGrafter"/>
</dbReference>
<dbReference type="GO" id="GO:0006637">
    <property type="term" value="P:acyl-CoA metabolic process"/>
    <property type="evidence" value="ECO:0007669"/>
    <property type="project" value="TreeGrafter"/>
</dbReference>
<evidence type="ECO:0000313" key="6">
    <source>
        <dbReference type="EMBL" id="ORW73116.1"/>
    </source>
</evidence>
<comment type="caution">
    <text evidence="6">The sequence shown here is derived from an EMBL/GenBank/DDBJ whole genome shotgun (WGS) entry which is preliminary data.</text>
</comment>
<sequence>MFPGVHALSAPERPAVIMAESGRVPTFVELEHHSALFASAIREMVVHRGDGVNIYPQEIENVLALHPKMSDVAVIRAPDPDMGERAKAVVQLRGGLGGSDELATELMAHVCRSIAHHKTPRSVGFVDELHDWQPADLPNGF</sequence>
<evidence type="ECO:0000259" key="5">
    <source>
        <dbReference type="Pfam" id="PF13193"/>
    </source>
</evidence>
<proteinExistence type="inferred from homology"/>
<accession>A0AAJ3NTG6</accession>
<reference evidence="6 7" key="1">
    <citation type="submission" date="2016-01" db="EMBL/GenBank/DDBJ databases">
        <title>The new phylogeny of the genus Mycobacterium.</title>
        <authorList>
            <person name="Tarcisio F."/>
            <person name="Conor M."/>
            <person name="Antonella G."/>
            <person name="Elisabetta G."/>
            <person name="Giulia F.S."/>
            <person name="Sara T."/>
            <person name="Anna F."/>
            <person name="Clotilde B."/>
            <person name="Roberto B."/>
            <person name="Veronica D.S."/>
            <person name="Fabio R."/>
            <person name="Monica P."/>
            <person name="Olivier J."/>
            <person name="Enrico T."/>
            <person name="Nicola S."/>
        </authorList>
    </citation>
    <scope>NUCLEOTIDE SEQUENCE [LARGE SCALE GENOMIC DNA]</scope>
    <source>
        <strain evidence="6 7">DSM 44616</strain>
    </source>
</reference>
<dbReference type="SUPFAM" id="SSF56801">
    <property type="entry name" value="Acetyl-CoA synthetase-like"/>
    <property type="match status" value="1"/>
</dbReference>
<evidence type="ECO:0000313" key="7">
    <source>
        <dbReference type="Proteomes" id="UP000193387"/>
    </source>
</evidence>
<dbReference type="InterPro" id="IPR051087">
    <property type="entry name" value="Mitochondrial_ACSM"/>
</dbReference>
<dbReference type="EMBL" id="LQPR01000020">
    <property type="protein sequence ID" value="ORW73116.1"/>
    <property type="molecule type" value="Genomic_DNA"/>
</dbReference>
<dbReference type="GO" id="GO:0005524">
    <property type="term" value="F:ATP binding"/>
    <property type="evidence" value="ECO:0007669"/>
    <property type="project" value="UniProtKB-KW"/>
</dbReference>
<keyword evidence="4" id="KW-0067">ATP-binding</keyword>
<dbReference type="Proteomes" id="UP000193387">
    <property type="component" value="Unassembled WGS sequence"/>
</dbReference>
<dbReference type="AlphaFoldDB" id="A0AAJ3NTG6"/>
<dbReference type="InterPro" id="IPR045851">
    <property type="entry name" value="AMP-bd_C_sf"/>
</dbReference>
<feature type="domain" description="AMP-binding enzyme C-terminal" evidence="5">
    <location>
        <begin position="58"/>
        <end position="129"/>
    </location>
</feature>
<evidence type="ECO:0000256" key="2">
    <source>
        <dbReference type="ARBA" id="ARBA00022598"/>
    </source>
</evidence>
<dbReference type="Pfam" id="PF13193">
    <property type="entry name" value="AMP-binding_C"/>
    <property type="match status" value="1"/>
</dbReference>
<dbReference type="InterPro" id="IPR025110">
    <property type="entry name" value="AMP-bd_C"/>
</dbReference>
<dbReference type="PANTHER" id="PTHR43605:SF10">
    <property type="entry name" value="ACYL-COA SYNTHETASE MEDIUM CHAIN FAMILY MEMBER 3"/>
    <property type="match status" value="1"/>
</dbReference>
<dbReference type="PANTHER" id="PTHR43605">
    <property type="entry name" value="ACYL-COENZYME A SYNTHETASE"/>
    <property type="match status" value="1"/>
</dbReference>
<keyword evidence="3" id="KW-0547">Nucleotide-binding</keyword>
<organism evidence="6 7">
    <name type="scientific">Mycobacterium saskatchewanense</name>
    <dbReference type="NCBI Taxonomy" id="220927"/>
    <lineage>
        <taxon>Bacteria</taxon>
        <taxon>Bacillati</taxon>
        <taxon>Actinomycetota</taxon>
        <taxon>Actinomycetes</taxon>
        <taxon>Mycobacteriales</taxon>
        <taxon>Mycobacteriaceae</taxon>
        <taxon>Mycobacterium</taxon>
        <taxon>Mycobacterium simiae complex</taxon>
    </lineage>
</organism>
<dbReference type="GO" id="GO:0006633">
    <property type="term" value="P:fatty acid biosynthetic process"/>
    <property type="evidence" value="ECO:0007669"/>
    <property type="project" value="TreeGrafter"/>
</dbReference>
<dbReference type="GO" id="GO:0015645">
    <property type="term" value="F:fatty acid ligase activity"/>
    <property type="evidence" value="ECO:0007669"/>
    <property type="project" value="TreeGrafter"/>
</dbReference>
<comment type="similarity">
    <text evidence="1">Belongs to the ATP-dependent AMP-binding enzyme family.</text>
</comment>
<evidence type="ECO:0000256" key="3">
    <source>
        <dbReference type="ARBA" id="ARBA00022741"/>
    </source>
</evidence>
<evidence type="ECO:0000256" key="1">
    <source>
        <dbReference type="ARBA" id="ARBA00006432"/>
    </source>
</evidence>
<name>A0AAJ3NTG6_9MYCO</name>
<evidence type="ECO:0000256" key="4">
    <source>
        <dbReference type="ARBA" id="ARBA00022840"/>
    </source>
</evidence>
<protein>
    <recommendedName>
        <fullName evidence="5">AMP-binding enzyme C-terminal domain-containing protein</fullName>
    </recommendedName>
</protein>
<gene>
    <name evidence="6" type="ORF">AWC23_07820</name>
</gene>
<keyword evidence="2" id="KW-0436">Ligase</keyword>
<keyword evidence="7" id="KW-1185">Reference proteome</keyword>